<dbReference type="InterPro" id="IPR056018">
    <property type="entry name" value="DUF7597"/>
</dbReference>
<feature type="region of interest" description="Disordered" evidence="1">
    <location>
        <begin position="623"/>
        <end position="646"/>
    </location>
</feature>
<gene>
    <name evidence="3" type="ORF">OsJ_06382</name>
</gene>
<dbReference type="AlphaFoldDB" id="B9F566"/>
<feature type="domain" description="DUF7597" evidence="2">
    <location>
        <begin position="452"/>
        <end position="568"/>
    </location>
</feature>
<accession>B9F566</accession>
<protein>
    <recommendedName>
        <fullName evidence="2">DUF7597 domain-containing protein</fullName>
    </recommendedName>
</protein>
<dbReference type="PANTHER" id="PTHR35161:SF4">
    <property type="entry name" value="OS02G0303100 PROTEIN"/>
    <property type="match status" value="1"/>
</dbReference>
<dbReference type="Pfam" id="PF24530">
    <property type="entry name" value="DUF7597"/>
    <property type="match status" value="1"/>
</dbReference>
<organism evidence="3">
    <name type="scientific">Oryza sativa subsp. japonica</name>
    <name type="common">Rice</name>
    <dbReference type="NCBI Taxonomy" id="39947"/>
    <lineage>
        <taxon>Eukaryota</taxon>
        <taxon>Viridiplantae</taxon>
        <taxon>Streptophyta</taxon>
        <taxon>Embryophyta</taxon>
        <taxon>Tracheophyta</taxon>
        <taxon>Spermatophyta</taxon>
        <taxon>Magnoliopsida</taxon>
        <taxon>Liliopsida</taxon>
        <taxon>Poales</taxon>
        <taxon>Poaceae</taxon>
        <taxon>BOP clade</taxon>
        <taxon>Oryzoideae</taxon>
        <taxon>Oryzeae</taxon>
        <taxon>Oryzinae</taxon>
        <taxon>Oryza</taxon>
        <taxon>Oryza sativa</taxon>
    </lineage>
</organism>
<sequence>MEIDRYKMHQISYEKYMHDEEFKPLTQYKEAEPIMDNIMTEKAKLVSRALLIELYFLHKMGKCPQHFDESNVFIREDGIAEIRECNLDDKSDSKVFENYQDAHKIIVEIVLQQHKDDIPKDVKHLLNLMNNPNKAISMELEYLICTHASLVPLRNRETFFLWMYRHIMFMLPCDKPAGDMPYKSYWHKKLKGDNLLKKLFRREKDMCYKKEITDFLKSYRNAIVHGTDKYGEERIRYTPDDIQLILLITFPMLLPRMQEELWENKQLEDLQLDSLFGSNMDKEFGVIMDPSATAAASALENVAPQAEARPRGTAAMEGTEKTRTGIGGGSETARSEMRGKRKRTRSKLQQSRGQGCWPIAIHVIGPSTADARHPTAPLSGAAAAAAAIQATTAAPLLLKGERRGRGGERVGDRGEFLQTSPYIYSKDVTTQLVVPVLPTESFPLPPIANLNPNPQRFLRQGHVVQVGGDFCIPRVDLTVPQRPARNHEDFCVAIVEPIPLEQDWDHHRALIANFIQDKLHYEVRNSFRHPFAEGFFQMRSAMNRDALVLSPPEFYDGVHLVTFVNHDKDRILGRVFVRAKNRDQDSVPRKIVLFDPLGAGGVGGGESWTILVFMLEGDLINFPTEEDLPPAGPQPGPDDAVDEDPDDGNVWQFGNPGNQGAGGWDEAVQQQQAANEQQEDAWGQDHPMGQIEENPGQLILPQQIATPLSSARKETVQDPILDPQVQEFLARLNRIARNEAPRHPYFYPMKGILDKIDFLCKAKGIMQILIQDKPIPAALRMANPFSTLVLPRN</sequence>
<dbReference type="PANTHER" id="PTHR35161">
    <property type="entry name" value="OS02G0303100 PROTEIN"/>
    <property type="match status" value="1"/>
</dbReference>
<evidence type="ECO:0000256" key="1">
    <source>
        <dbReference type="SAM" id="MobiDB-lite"/>
    </source>
</evidence>
<name>B9F566_ORYSJ</name>
<proteinExistence type="predicted"/>
<evidence type="ECO:0000259" key="2">
    <source>
        <dbReference type="Pfam" id="PF24530"/>
    </source>
</evidence>
<feature type="region of interest" description="Disordered" evidence="1">
    <location>
        <begin position="304"/>
        <end position="352"/>
    </location>
</feature>
<dbReference type="Proteomes" id="UP000007752">
    <property type="component" value="Chromosome 2"/>
</dbReference>
<evidence type="ECO:0000313" key="3">
    <source>
        <dbReference type="EMBL" id="EEE56797.1"/>
    </source>
</evidence>
<dbReference type="EMBL" id="CM000139">
    <property type="protein sequence ID" value="EEE56797.1"/>
    <property type="molecule type" value="Genomic_DNA"/>
</dbReference>
<reference evidence="3" key="1">
    <citation type="journal article" date="2005" name="PLoS Biol.">
        <title>The genomes of Oryza sativa: a history of duplications.</title>
        <authorList>
            <person name="Yu J."/>
            <person name="Wang J."/>
            <person name="Lin W."/>
            <person name="Li S."/>
            <person name="Li H."/>
            <person name="Zhou J."/>
            <person name="Ni P."/>
            <person name="Dong W."/>
            <person name="Hu S."/>
            <person name="Zeng C."/>
            <person name="Zhang J."/>
            <person name="Zhang Y."/>
            <person name="Li R."/>
            <person name="Xu Z."/>
            <person name="Li S."/>
            <person name="Li X."/>
            <person name="Zheng H."/>
            <person name="Cong L."/>
            <person name="Lin L."/>
            <person name="Yin J."/>
            <person name="Geng J."/>
            <person name="Li G."/>
            <person name="Shi J."/>
            <person name="Liu J."/>
            <person name="Lv H."/>
            <person name="Li J."/>
            <person name="Wang J."/>
            <person name="Deng Y."/>
            <person name="Ran L."/>
            <person name="Shi X."/>
            <person name="Wang X."/>
            <person name="Wu Q."/>
            <person name="Li C."/>
            <person name="Ren X."/>
            <person name="Wang J."/>
            <person name="Wang X."/>
            <person name="Li D."/>
            <person name="Liu D."/>
            <person name="Zhang X."/>
            <person name="Ji Z."/>
            <person name="Zhao W."/>
            <person name="Sun Y."/>
            <person name="Zhang Z."/>
            <person name="Bao J."/>
            <person name="Han Y."/>
            <person name="Dong L."/>
            <person name="Ji J."/>
            <person name="Chen P."/>
            <person name="Wu S."/>
            <person name="Liu J."/>
            <person name="Xiao Y."/>
            <person name="Bu D."/>
            <person name="Tan J."/>
            <person name="Yang L."/>
            <person name="Ye C."/>
            <person name="Zhang J."/>
            <person name="Xu J."/>
            <person name="Zhou Y."/>
            <person name="Yu Y."/>
            <person name="Zhang B."/>
            <person name="Zhuang S."/>
            <person name="Wei H."/>
            <person name="Liu B."/>
            <person name="Lei M."/>
            <person name="Yu H."/>
            <person name="Li Y."/>
            <person name="Xu H."/>
            <person name="Wei S."/>
            <person name="He X."/>
            <person name="Fang L."/>
            <person name="Zhang Z."/>
            <person name="Zhang Y."/>
            <person name="Huang X."/>
            <person name="Su Z."/>
            <person name="Tong W."/>
            <person name="Li J."/>
            <person name="Tong Z."/>
            <person name="Li S."/>
            <person name="Ye J."/>
            <person name="Wang L."/>
            <person name="Fang L."/>
            <person name="Lei T."/>
            <person name="Chen C."/>
            <person name="Chen H."/>
            <person name="Xu Z."/>
            <person name="Li H."/>
            <person name="Huang H."/>
            <person name="Zhang F."/>
            <person name="Xu H."/>
            <person name="Li N."/>
            <person name="Zhao C."/>
            <person name="Li S."/>
            <person name="Dong L."/>
            <person name="Huang Y."/>
            <person name="Li L."/>
            <person name="Xi Y."/>
            <person name="Qi Q."/>
            <person name="Li W."/>
            <person name="Zhang B."/>
            <person name="Hu W."/>
            <person name="Zhang Y."/>
            <person name="Tian X."/>
            <person name="Jiao Y."/>
            <person name="Liang X."/>
            <person name="Jin J."/>
            <person name="Gao L."/>
            <person name="Zheng W."/>
            <person name="Hao B."/>
            <person name="Liu S."/>
            <person name="Wang W."/>
            <person name="Yuan L."/>
            <person name="Cao M."/>
            <person name="McDermott J."/>
            <person name="Samudrala R."/>
            <person name="Wang J."/>
            <person name="Wong G.K."/>
            <person name="Yang H."/>
        </authorList>
    </citation>
    <scope>NUCLEOTIDE SEQUENCE [LARGE SCALE GENOMIC DNA]</scope>
</reference>
<reference evidence="3" key="2">
    <citation type="submission" date="2008-12" db="EMBL/GenBank/DDBJ databases">
        <title>Improved gene annotation of the rice (Oryza sativa) genomes.</title>
        <authorList>
            <person name="Wang J."/>
            <person name="Li R."/>
            <person name="Fan W."/>
            <person name="Huang Q."/>
            <person name="Zhang J."/>
            <person name="Zhou Y."/>
            <person name="Hu Y."/>
            <person name="Zi S."/>
            <person name="Li J."/>
            <person name="Ni P."/>
            <person name="Zheng H."/>
            <person name="Zhang Y."/>
            <person name="Zhao M."/>
            <person name="Hao Q."/>
            <person name="McDermott J."/>
            <person name="Samudrala R."/>
            <person name="Kristiansen K."/>
            <person name="Wong G.K.-S."/>
        </authorList>
    </citation>
    <scope>NUCLEOTIDE SEQUENCE</scope>
</reference>